<dbReference type="Proteomes" id="UP000319663">
    <property type="component" value="Unassembled WGS sequence"/>
</dbReference>
<evidence type="ECO:0000256" key="2">
    <source>
        <dbReference type="ARBA" id="ARBA00021572"/>
    </source>
</evidence>
<accession>A0A507R3W5</accession>
<evidence type="ECO:0000259" key="5">
    <source>
        <dbReference type="PROSITE" id="PS51819"/>
    </source>
</evidence>
<evidence type="ECO:0000313" key="6">
    <source>
        <dbReference type="EMBL" id="TQB77339.1"/>
    </source>
</evidence>
<dbReference type="OrthoDB" id="5416331at2759"/>
<dbReference type="EMBL" id="VIFY01000002">
    <property type="protein sequence ID" value="TQB77339.1"/>
    <property type="molecule type" value="Genomic_DNA"/>
</dbReference>
<dbReference type="InterPro" id="IPR000335">
    <property type="entry name" value="Bleomycin-R"/>
</dbReference>
<proteinExistence type="inferred from homology"/>
<feature type="domain" description="VOC" evidence="5">
    <location>
        <begin position="11"/>
        <end position="137"/>
    </location>
</feature>
<evidence type="ECO:0000256" key="3">
    <source>
        <dbReference type="ARBA" id="ARBA00023251"/>
    </source>
</evidence>
<evidence type="ECO:0000313" key="7">
    <source>
        <dbReference type="Proteomes" id="UP000319663"/>
    </source>
</evidence>
<evidence type="ECO:0000256" key="1">
    <source>
        <dbReference type="ARBA" id="ARBA00011051"/>
    </source>
</evidence>
<dbReference type="SUPFAM" id="SSF54593">
    <property type="entry name" value="Glyoxalase/Bleomycin resistance protein/Dihydroxybiphenyl dioxygenase"/>
    <property type="match status" value="1"/>
</dbReference>
<protein>
    <recommendedName>
        <fullName evidence="2">Bleomycin resistance protein</fullName>
    </recommendedName>
</protein>
<dbReference type="InterPro" id="IPR004360">
    <property type="entry name" value="Glyas_Fos-R_dOase_dom"/>
</dbReference>
<dbReference type="PROSITE" id="PS51819">
    <property type="entry name" value="VOC"/>
    <property type="match status" value="1"/>
</dbReference>
<reference evidence="6 7" key="1">
    <citation type="submission" date="2019-06" db="EMBL/GenBank/DDBJ databases">
        <title>Wine fermentation using esterase from Monascus purpureus.</title>
        <authorList>
            <person name="Geng C."/>
            <person name="Zhang Y."/>
        </authorList>
    </citation>
    <scope>NUCLEOTIDE SEQUENCE [LARGE SCALE GENOMIC DNA]</scope>
    <source>
        <strain evidence="6">HQ1</strain>
    </source>
</reference>
<sequence>MPADDFFIDGGVAPMIPEFFVLDFKTSYKFWTEILDFKVVFEREGYAYLRRGTVEFMIAQAHRHWATGPFDLPLGRGINFQIFVDDPDALAKKLVESGYPLFDDVKETWPTSGGVARGYRQFLVQGPEGYLLRFAKKLGVRPAEKDTAPPPASEDVTVPDKV</sequence>
<keyword evidence="3" id="KW-0046">Antibiotic resistance</keyword>
<organism evidence="6 7">
    <name type="scientific">Monascus purpureus</name>
    <name type="common">Red mold</name>
    <name type="synonym">Monascus anka</name>
    <dbReference type="NCBI Taxonomy" id="5098"/>
    <lineage>
        <taxon>Eukaryota</taxon>
        <taxon>Fungi</taxon>
        <taxon>Dikarya</taxon>
        <taxon>Ascomycota</taxon>
        <taxon>Pezizomycotina</taxon>
        <taxon>Eurotiomycetes</taxon>
        <taxon>Eurotiomycetidae</taxon>
        <taxon>Eurotiales</taxon>
        <taxon>Aspergillaceae</taxon>
        <taxon>Monascus</taxon>
    </lineage>
</organism>
<dbReference type="Pfam" id="PF00903">
    <property type="entry name" value="Glyoxalase"/>
    <property type="match status" value="1"/>
</dbReference>
<comment type="similarity">
    <text evidence="1">Belongs to the bleomycin resistance protein family.</text>
</comment>
<gene>
    <name evidence="6" type="ORF">MPDQ_002976</name>
</gene>
<keyword evidence="7" id="KW-1185">Reference proteome</keyword>
<dbReference type="GO" id="GO:0046677">
    <property type="term" value="P:response to antibiotic"/>
    <property type="evidence" value="ECO:0007669"/>
    <property type="project" value="UniProtKB-KW"/>
</dbReference>
<dbReference type="InterPro" id="IPR037523">
    <property type="entry name" value="VOC_core"/>
</dbReference>
<feature type="region of interest" description="Disordered" evidence="4">
    <location>
        <begin position="141"/>
        <end position="162"/>
    </location>
</feature>
<dbReference type="Gene3D" id="3.10.180.10">
    <property type="entry name" value="2,3-Dihydroxybiphenyl 1,2-Dioxygenase, domain 1"/>
    <property type="match status" value="1"/>
</dbReference>
<dbReference type="CDD" id="cd08349">
    <property type="entry name" value="BLMA_like"/>
    <property type="match status" value="1"/>
</dbReference>
<comment type="caution">
    <text evidence="6">The sequence shown here is derived from an EMBL/GenBank/DDBJ whole genome shotgun (WGS) entry which is preliminary data.</text>
</comment>
<name>A0A507R3W5_MONPU</name>
<dbReference type="InterPro" id="IPR029068">
    <property type="entry name" value="Glyas_Bleomycin-R_OHBP_Dase"/>
</dbReference>
<dbReference type="AlphaFoldDB" id="A0A507R3W5"/>
<evidence type="ECO:0000256" key="4">
    <source>
        <dbReference type="SAM" id="MobiDB-lite"/>
    </source>
</evidence>